<evidence type="ECO:0000313" key="3">
    <source>
        <dbReference type="Proteomes" id="UP000799538"/>
    </source>
</evidence>
<keyword evidence="3" id="KW-1185">Reference proteome</keyword>
<gene>
    <name evidence="2" type="ORF">BDZ85DRAFT_277531</name>
</gene>
<evidence type="ECO:0000256" key="1">
    <source>
        <dbReference type="SAM" id="Phobius"/>
    </source>
</evidence>
<dbReference type="OrthoDB" id="9992527at2759"/>
<dbReference type="EMBL" id="ML992501">
    <property type="protein sequence ID" value="KAF2227647.1"/>
    <property type="molecule type" value="Genomic_DNA"/>
</dbReference>
<evidence type="ECO:0000313" key="2">
    <source>
        <dbReference type="EMBL" id="KAF2227647.1"/>
    </source>
</evidence>
<reference evidence="3" key="1">
    <citation type="journal article" date="2020" name="Stud. Mycol.">
        <title>101 Dothideomycetes genomes: A test case for predicting lifestyles and emergence of pathogens.</title>
        <authorList>
            <person name="Haridas S."/>
            <person name="Albert R."/>
            <person name="Binder M."/>
            <person name="Bloem J."/>
            <person name="LaButti K."/>
            <person name="Salamov A."/>
            <person name="Andreopoulos B."/>
            <person name="Baker S."/>
            <person name="Barry K."/>
            <person name="Bills G."/>
            <person name="Bluhm B."/>
            <person name="Cannon C."/>
            <person name="Castanera R."/>
            <person name="Culley D."/>
            <person name="Daum C."/>
            <person name="Ezra D."/>
            <person name="Gonzalez J."/>
            <person name="Henrissat B."/>
            <person name="Kuo A."/>
            <person name="Liang C."/>
            <person name="Lipzen A."/>
            <person name="Lutzoni F."/>
            <person name="Magnuson J."/>
            <person name="Mondo S."/>
            <person name="Nolan M."/>
            <person name="Ohm R."/>
            <person name="Pangilinan J."/>
            <person name="Park H.-J."/>
            <person name="Ramirez L."/>
            <person name="Alfaro M."/>
            <person name="Sun H."/>
            <person name="Tritt A."/>
            <person name="Yoshinaga Y."/>
            <person name="Zwiers L.-H."/>
            <person name="Turgeon B."/>
            <person name="Goodwin S."/>
            <person name="Spatafora J."/>
            <person name="Crous P."/>
            <person name="Grigoriev I."/>
        </authorList>
    </citation>
    <scope>NUCLEOTIDE SEQUENCE [LARGE SCALE GENOMIC DNA]</scope>
    <source>
        <strain evidence="3">CECT 20119</strain>
    </source>
</reference>
<accession>A0A6A6GPP8</accession>
<dbReference type="Proteomes" id="UP000799538">
    <property type="component" value="Unassembled WGS sequence"/>
</dbReference>
<protein>
    <submittedName>
        <fullName evidence="2">Uncharacterized protein</fullName>
    </submittedName>
</protein>
<feature type="transmembrane region" description="Helical" evidence="1">
    <location>
        <begin position="227"/>
        <end position="246"/>
    </location>
</feature>
<proteinExistence type="predicted"/>
<organism evidence="2 3">
    <name type="scientific">Elsinoe ampelina</name>
    <dbReference type="NCBI Taxonomy" id="302913"/>
    <lineage>
        <taxon>Eukaryota</taxon>
        <taxon>Fungi</taxon>
        <taxon>Dikarya</taxon>
        <taxon>Ascomycota</taxon>
        <taxon>Pezizomycotina</taxon>
        <taxon>Dothideomycetes</taxon>
        <taxon>Dothideomycetidae</taxon>
        <taxon>Myriangiales</taxon>
        <taxon>Elsinoaceae</taxon>
        <taxon>Elsinoe</taxon>
    </lineage>
</organism>
<keyword evidence="1" id="KW-0472">Membrane</keyword>
<name>A0A6A6GPP8_9PEZI</name>
<keyword evidence="1" id="KW-0812">Transmembrane</keyword>
<feature type="transmembrane region" description="Helical" evidence="1">
    <location>
        <begin position="258"/>
        <end position="278"/>
    </location>
</feature>
<keyword evidence="1" id="KW-1133">Transmembrane helix</keyword>
<dbReference type="AlphaFoldDB" id="A0A6A6GPP8"/>
<sequence length="281" mass="30560">MSPGGVSIPLGVVCGATSVSLLSHSGTHGNGNPPNTISATISGQIAIPTAAPGSSTTLPTTQPKQGRLYWCVDKSWRQPALTQRSIINIAGLNDETLFRRLKQDYNAIRGLLGRYFSLTGLVGIKFIKFGLIHSNNSQVSCLAEQLPCGACKNPCQKYEYILVNEDEDFHRQLVAADVMHGMREPDVKHNSTETIEWLPLDVSRSDLQAMEPAWGIHAVEGVIRWKVMVFMALMASLGMVFMALWLRPVDKKDLQGAFAVSSFLMSLVAIVVAAPQLVRAG</sequence>